<evidence type="ECO:0000313" key="1">
    <source>
        <dbReference type="EMBL" id="CAD7227825.1"/>
    </source>
</evidence>
<accession>A0A7R8WA77</accession>
<dbReference type="Gene3D" id="3.40.50.150">
    <property type="entry name" value="Vaccinia Virus protein VP39"/>
    <property type="match status" value="1"/>
</dbReference>
<dbReference type="OrthoDB" id="3647at2759"/>
<feature type="non-terminal residue" evidence="1">
    <location>
        <position position="1"/>
    </location>
</feature>
<protein>
    <submittedName>
        <fullName evidence="1">Uncharacterized protein</fullName>
    </submittedName>
</protein>
<dbReference type="CDD" id="cd02440">
    <property type="entry name" value="AdoMet_MTases"/>
    <property type="match status" value="1"/>
</dbReference>
<gene>
    <name evidence="1" type="ORF">CTOB1V02_LOCUS5720</name>
</gene>
<sequence length="244" mass="27332">KMDLDLESSSYSRSFERELILSNFETFQEMDHYYKKWAEKQYDSDMQKHEYNGPKKVVEKFLELDLDKDTRILDLLGGTGLVAELLKEQGYNNIDGLDGSQDMLEEAKNKGVYRDITVCYVGKGVKIPIEDVGRECGQSSLFIPSNQAAVCLSARCPYSRPHLAKREGEFSKLRRKGLRAFGGCLPPLSLYTSMNRADGQGGGRSDRLSCLSFRPVEKRGRVLEGRVAVASLLGPGTLPAKSYI</sequence>
<dbReference type="InterPro" id="IPR029063">
    <property type="entry name" value="SAM-dependent_MTases_sf"/>
</dbReference>
<dbReference type="EMBL" id="OB661274">
    <property type="protein sequence ID" value="CAD7227825.1"/>
    <property type="molecule type" value="Genomic_DNA"/>
</dbReference>
<reference evidence="1" key="1">
    <citation type="submission" date="2020-11" db="EMBL/GenBank/DDBJ databases">
        <authorList>
            <person name="Tran Van P."/>
        </authorList>
    </citation>
    <scope>NUCLEOTIDE SEQUENCE</scope>
</reference>
<dbReference type="SUPFAM" id="SSF53335">
    <property type="entry name" value="S-adenosyl-L-methionine-dependent methyltransferases"/>
    <property type="match status" value="1"/>
</dbReference>
<proteinExistence type="predicted"/>
<organism evidence="1">
    <name type="scientific">Cyprideis torosa</name>
    <dbReference type="NCBI Taxonomy" id="163714"/>
    <lineage>
        <taxon>Eukaryota</taxon>
        <taxon>Metazoa</taxon>
        <taxon>Ecdysozoa</taxon>
        <taxon>Arthropoda</taxon>
        <taxon>Crustacea</taxon>
        <taxon>Oligostraca</taxon>
        <taxon>Ostracoda</taxon>
        <taxon>Podocopa</taxon>
        <taxon>Podocopida</taxon>
        <taxon>Cytherocopina</taxon>
        <taxon>Cytheroidea</taxon>
        <taxon>Cytherideidae</taxon>
        <taxon>Cyprideis</taxon>
    </lineage>
</organism>
<name>A0A7R8WA77_9CRUS</name>
<dbReference type="AlphaFoldDB" id="A0A7R8WA77"/>